<dbReference type="InterPro" id="IPR050194">
    <property type="entry name" value="Glycosyltransferase_grp1"/>
</dbReference>
<dbReference type="Gene3D" id="3.40.50.2000">
    <property type="entry name" value="Glycogen Phosphorylase B"/>
    <property type="match status" value="2"/>
</dbReference>
<dbReference type="PATRIC" id="fig|1423754.3.peg.92"/>
<feature type="domain" description="Glycosyl transferase family 1" evidence="1">
    <location>
        <begin position="189"/>
        <end position="344"/>
    </location>
</feature>
<dbReference type="AlphaFoldDB" id="A0A0R1Y5Z6"/>
<evidence type="ECO:0000313" key="3">
    <source>
        <dbReference type="EMBL" id="KRM37663.1"/>
    </source>
</evidence>
<dbReference type="Pfam" id="PF13439">
    <property type="entry name" value="Glyco_transf_4"/>
    <property type="match status" value="1"/>
</dbReference>
<dbReference type="RefSeq" id="WP_025081215.1">
    <property type="nucleotide sequence ID" value="NZ_AZGI01000073.1"/>
</dbReference>
<comment type="caution">
    <text evidence="3">The sequence shown here is derived from an EMBL/GenBank/DDBJ whole genome shotgun (WGS) entry which is preliminary data.</text>
</comment>
<name>A0A0R1Y5Z6_9LACO</name>
<dbReference type="STRING" id="1423754.FC39_GL000088"/>
<dbReference type="PANTHER" id="PTHR45947">
    <property type="entry name" value="SULFOQUINOVOSYL TRANSFERASE SQD2"/>
    <property type="match status" value="1"/>
</dbReference>
<dbReference type="OrthoDB" id="9802525at2"/>
<dbReference type="InterPro" id="IPR028098">
    <property type="entry name" value="Glyco_trans_4-like_N"/>
</dbReference>
<evidence type="ECO:0000259" key="2">
    <source>
        <dbReference type="Pfam" id="PF13439"/>
    </source>
</evidence>
<organism evidence="3 4">
    <name type="scientific">Lactobacillus hamsteri DSM 5661 = JCM 6256</name>
    <dbReference type="NCBI Taxonomy" id="1423754"/>
    <lineage>
        <taxon>Bacteria</taxon>
        <taxon>Bacillati</taxon>
        <taxon>Bacillota</taxon>
        <taxon>Bacilli</taxon>
        <taxon>Lactobacillales</taxon>
        <taxon>Lactobacillaceae</taxon>
        <taxon>Lactobacillus</taxon>
    </lineage>
</organism>
<evidence type="ECO:0000259" key="1">
    <source>
        <dbReference type="Pfam" id="PF00534"/>
    </source>
</evidence>
<accession>A0A0R1Y5Z6</accession>
<gene>
    <name evidence="3" type="ORF">FC39_GL000088</name>
</gene>
<dbReference type="eggNOG" id="COG0438">
    <property type="taxonomic scope" value="Bacteria"/>
</dbReference>
<dbReference type="Pfam" id="PF00534">
    <property type="entry name" value="Glycos_transf_1"/>
    <property type="match status" value="1"/>
</dbReference>
<dbReference type="EMBL" id="AZGI01000073">
    <property type="protein sequence ID" value="KRM37663.1"/>
    <property type="molecule type" value="Genomic_DNA"/>
</dbReference>
<reference evidence="3 4" key="1">
    <citation type="journal article" date="2015" name="Genome Announc.">
        <title>Expanding the biotechnology potential of lactobacilli through comparative genomics of 213 strains and associated genera.</title>
        <authorList>
            <person name="Sun Z."/>
            <person name="Harris H.M."/>
            <person name="McCann A."/>
            <person name="Guo C."/>
            <person name="Argimon S."/>
            <person name="Zhang W."/>
            <person name="Yang X."/>
            <person name="Jeffery I.B."/>
            <person name="Cooney J.C."/>
            <person name="Kagawa T.F."/>
            <person name="Liu W."/>
            <person name="Song Y."/>
            <person name="Salvetti E."/>
            <person name="Wrobel A."/>
            <person name="Rasinkangas P."/>
            <person name="Parkhill J."/>
            <person name="Rea M.C."/>
            <person name="O'Sullivan O."/>
            <person name="Ritari J."/>
            <person name="Douillard F.P."/>
            <person name="Paul Ross R."/>
            <person name="Yang R."/>
            <person name="Briner A.E."/>
            <person name="Felis G.E."/>
            <person name="de Vos W.M."/>
            <person name="Barrangou R."/>
            <person name="Klaenhammer T.R."/>
            <person name="Caufield P.W."/>
            <person name="Cui Y."/>
            <person name="Zhang H."/>
            <person name="O'Toole P.W."/>
        </authorList>
    </citation>
    <scope>NUCLEOTIDE SEQUENCE [LARGE SCALE GENOMIC DNA]</scope>
    <source>
        <strain evidence="3 4">DSM 5661</strain>
    </source>
</reference>
<keyword evidence="3" id="KW-0808">Transferase</keyword>
<evidence type="ECO:0000313" key="4">
    <source>
        <dbReference type="Proteomes" id="UP000051223"/>
    </source>
</evidence>
<sequence>MNIGIFTDTYFPQLSGVATSIQTLKVALEKQGHNVFIFTTTDPHIKKGIIEPNVFRFSSIPFVSFTDRRIAFRGLFEATKVAKEVKLDIVHTQTEFALGTIGKYVAHQLKIPAIHTYHTMYEDYLHYVLNGHLLRPYHVKQFTKGYLKNMDGVIAPSKRVEELLTRYDVKIPIRVIPTGVDIEGMNGDDRRDVREELGIDKDAPVILTLSRVAAEKKIDHIINVLPQIIDEFPNVKLVIAGNGPDLKVLQEQVERLTLEDYVIFTGDVDHKDVGNYYRMADLFVSASDTETQGLTYIEALAAGTKCVVYDTDYTEHVFDSDTFGRIFTTQKEMLDDILIYLKQGKEEISKEALQKKLSQLSAAHFATEVHDFYKDAIANYQEKQEEETND</sequence>
<proteinExistence type="predicted"/>
<dbReference type="GO" id="GO:0016758">
    <property type="term" value="F:hexosyltransferase activity"/>
    <property type="evidence" value="ECO:0007669"/>
    <property type="project" value="TreeGrafter"/>
</dbReference>
<protein>
    <submittedName>
        <fullName evidence="3">Group 1 glycosyl transferase</fullName>
    </submittedName>
</protein>
<dbReference type="SUPFAM" id="SSF53756">
    <property type="entry name" value="UDP-Glycosyltransferase/glycogen phosphorylase"/>
    <property type="match status" value="1"/>
</dbReference>
<keyword evidence="4" id="KW-1185">Reference proteome</keyword>
<dbReference type="CDD" id="cd03817">
    <property type="entry name" value="GT4_UGDG-like"/>
    <property type="match status" value="1"/>
</dbReference>
<dbReference type="PANTHER" id="PTHR45947:SF3">
    <property type="entry name" value="SULFOQUINOVOSYL TRANSFERASE SQD2"/>
    <property type="match status" value="1"/>
</dbReference>
<dbReference type="Proteomes" id="UP000051223">
    <property type="component" value="Unassembled WGS sequence"/>
</dbReference>
<dbReference type="InterPro" id="IPR001296">
    <property type="entry name" value="Glyco_trans_1"/>
</dbReference>
<dbReference type="FunFam" id="3.40.50.2000:FF:000136">
    <property type="entry name" value="Glycosyl transferase, group 1"/>
    <property type="match status" value="1"/>
</dbReference>
<feature type="domain" description="Glycosyltransferase subfamily 4-like N-terminal" evidence="2">
    <location>
        <begin position="15"/>
        <end position="183"/>
    </location>
</feature>